<sequence length="429" mass="47558">MFVQTFIGPMIHSSRDGALIVHENACVVIKNGKIDKVDLDPDLKNPDIKNVKFLKKGQFLIPGFIDGHIHAPQLPNLGLGYDKKLFEWLEHYTYPHEMKYTDLDFAEKVFDSVVRRTLKMGTTTACYFASLFIEASLVLAQKVVEHGQRALVGKVNMNLCRFVEYYETFEESLRNTESFIENIRNIGSPLIEPVITPRSALSINAELGQILGELAKRKNVHIQTHIGESLSENKAVRDVHSGCSSFTEVYETTGLLTNKTVLAHGIHLSDEELATICKHGSSIIHCPSSNTCLRSGLCDVRKLKAAKVKIGLGTDISGGNSPSILEVMRAALDVSVHISFSKSSYEPLTYKDVFHLATLGGAEALAMDDRIGNFEPGKEFDALVIDLSAPGSVLDDVQDYTLLEKLQRFIYSGDDRNIVEVYVAGRRVV</sequence>
<name>A0ACC2P7W2_9HYME</name>
<reference evidence="1" key="1">
    <citation type="submission" date="2023-04" db="EMBL/GenBank/DDBJ databases">
        <title>A chromosome-level genome assembly of the parasitoid wasp Eretmocerus hayati.</title>
        <authorList>
            <person name="Zhong Y."/>
            <person name="Liu S."/>
            <person name="Liu Y."/>
        </authorList>
    </citation>
    <scope>NUCLEOTIDE SEQUENCE</scope>
    <source>
        <strain evidence="1">ZJU_SS_LIU_2023</strain>
    </source>
</reference>
<organism evidence="1 2">
    <name type="scientific">Eretmocerus hayati</name>
    <dbReference type="NCBI Taxonomy" id="131215"/>
    <lineage>
        <taxon>Eukaryota</taxon>
        <taxon>Metazoa</taxon>
        <taxon>Ecdysozoa</taxon>
        <taxon>Arthropoda</taxon>
        <taxon>Hexapoda</taxon>
        <taxon>Insecta</taxon>
        <taxon>Pterygota</taxon>
        <taxon>Neoptera</taxon>
        <taxon>Endopterygota</taxon>
        <taxon>Hymenoptera</taxon>
        <taxon>Apocrita</taxon>
        <taxon>Proctotrupomorpha</taxon>
        <taxon>Chalcidoidea</taxon>
        <taxon>Aphelinidae</taxon>
        <taxon>Aphelininae</taxon>
        <taxon>Eretmocerus</taxon>
    </lineage>
</organism>
<protein>
    <submittedName>
        <fullName evidence="1">Uncharacterized protein</fullName>
    </submittedName>
</protein>
<evidence type="ECO:0000313" key="2">
    <source>
        <dbReference type="Proteomes" id="UP001239111"/>
    </source>
</evidence>
<evidence type="ECO:0000313" key="1">
    <source>
        <dbReference type="EMBL" id="KAJ8678956.1"/>
    </source>
</evidence>
<accession>A0ACC2P7W2</accession>
<dbReference type="EMBL" id="CM056742">
    <property type="protein sequence ID" value="KAJ8678956.1"/>
    <property type="molecule type" value="Genomic_DNA"/>
</dbReference>
<comment type="caution">
    <text evidence="1">The sequence shown here is derived from an EMBL/GenBank/DDBJ whole genome shotgun (WGS) entry which is preliminary data.</text>
</comment>
<proteinExistence type="predicted"/>
<gene>
    <name evidence="1" type="ORF">QAD02_014743</name>
</gene>
<keyword evidence="2" id="KW-1185">Reference proteome</keyword>
<dbReference type="Proteomes" id="UP001239111">
    <property type="component" value="Chromosome 2"/>
</dbReference>